<reference evidence="3 4" key="1">
    <citation type="submission" date="2018-03" db="EMBL/GenBank/DDBJ databases">
        <title>Whole genome sequencing of Histamine producing bacteria.</title>
        <authorList>
            <person name="Butler K."/>
        </authorList>
    </citation>
    <scope>NUCLEOTIDE SEQUENCE [LARGE SCALE GENOMIC DNA]</scope>
    <source>
        <strain evidence="3 4">DSM 16190</strain>
    </source>
</reference>
<dbReference type="PROSITE" id="PS50234">
    <property type="entry name" value="VWFA"/>
    <property type="match status" value="1"/>
</dbReference>
<dbReference type="InterPro" id="IPR050768">
    <property type="entry name" value="UPF0353/GerABKA_families"/>
</dbReference>
<dbReference type="InterPro" id="IPR033881">
    <property type="entry name" value="vWA_BatA_type"/>
</dbReference>
<dbReference type="RefSeq" id="WP_107285264.1">
    <property type="nucleotide sequence ID" value="NZ_PYMC01000024.1"/>
</dbReference>
<feature type="transmembrane region" description="Helical" evidence="1">
    <location>
        <begin position="6"/>
        <end position="23"/>
    </location>
</feature>
<comment type="caution">
    <text evidence="3">The sequence shown here is derived from an EMBL/GenBank/DDBJ whole genome shotgun (WGS) entry which is preliminary data.</text>
</comment>
<protein>
    <submittedName>
        <fullName evidence="3">IMP dehydrogenase</fullName>
    </submittedName>
</protein>
<keyword evidence="1" id="KW-0472">Membrane</keyword>
<dbReference type="Pfam" id="PF00092">
    <property type="entry name" value="VWA"/>
    <property type="match status" value="1"/>
</dbReference>
<organism evidence="3 4">
    <name type="scientific">Photobacterium lipolyticum</name>
    <dbReference type="NCBI Taxonomy" id="266810"/>
    <lineage>
        <taxon>Bacteria</taxon>
        <taxon>Pseudomonadati</taxon>
        <taxon>Pseudomonadota</taxon>
        <taxon>Gammaproteobacteria</taxon>
        <taxon>Vibrionales</taxon>
        <taxon>Vibrionaceae</taxon>
        <taxon>Photobacterium</taxon>
    </lineage>
</organism>
<evidence type="ECO:0000259" key="2">
    <source>
        <dbReference type="PROSITE" id="PS50234"/>
    </source>
</evidence>
<evidence type="ECO:0000313" key="3">
    <source>
        <dbReference type="EMBL" id="PSW00668.1"/>
    </source>
</evidence>
<dbReference type="Proteomes" id="UP000240904">
    <property type="component" value="Unassembled WGS sequence"/>
</dbReference>
<keyword evidence="1" id="KW-1133">Transmembrane helix</keyword>
<proteinExistence type="predicted"/>
<dbReference type="EMBL" id="PYMC01000024">
    <property type="protein sequence ID" value="PSW00668.1"/>
    <property type="molecule type" value="Genomic_DNA"/>
</dbReference>
<gene>
    <name evidence="3" type="ORF">C9I89_20890</name>
</gene>
<dbReference type="PANTHER" id="PTHR22550">
    <property type="entry name" value="SPORE GERMINATION PROTEIN"/>
    <property type="match status" value="1"/>
</dbReference>
<feature type="domain" description="VWFA" evidence="2">
    <location>
        <begin position="84"/>
        <end position="282"/>
    </location>
</feature>
<dbReference type="SMART" id="SM00327">
    <property type="entry name" value="VWA"/>
    <property type="match status" value="1"/>
</dbReference>
<accession>A0A2T3MSB4</accession>
<evidence type="ECO:0000313" key="4">
    <source>
        <dbReference type="Proteomes" id="UP000240904"/>
    </source>
</evidence>
<name>A0A2T3MSB4_9GAMM</name>
<dbReference type="InterPro" id="IPR036465">
    <property type="entry name" value="vWFA_dom_sf"/>
</dbReference>
<dbReference type="AlphaFoldDB" id="A0A2T3MSB4"/>
<sequence>MFEFIWVWAWALLPLAWLVYRFSNPVIKPAAIKLPKLPEGIGQQQPKTIWRKVMMVISWICLVAALARPVWYGDPIEIQPDHRDMLLAVDLSGSMSIQDMVTTDGESIDRLTAVKEVLSDFIENRKGDRLGLVLFADHAYLQTPLTFDRNTVQQQLGRTVLGLIGQSTAIGEGLGIATKTFIDSEAPQRVIILLSDGANTAGVIEPLEAAKLAAKSGVTIYTVGVGAEEMLQRSFFSPRKVNPSQDLDERALTKIADMTGGQYFRARNPQELKNIYQLIDQMEPINTAQQTWRPRDELFRFPLIVVLILSVVIAMMRRRHG</sequence>
<dbReference type="OrthoDB" id="6206554at2"/>
<dbReference type="PANTHER" id="PTHR22550:SF18">
    <property type="entry name" value="VWFA DOMAIN-CONTAINING PROTEIN"/>
    <property type="match status" value="1"/>
</dbReference>
<keyword evidence="1" id="KW-0812">Transmembrane</keyword>
<feature type="transmembrane region" description="Helical" evidence="1">
    <location>
        <begin position="53"/>
        <end position="71"/>
    </location>
</feature>
<feature type="transmembrane region" description="Helical" evidence="1">
    <location>
        <begin position="298"/>
        <end position="316"/>
    </location>
</feature>
<keyword evidence="4" id="KW-1185">Reference proteome</keyword>
<evidence type="ECO:0000256" key="1">
    <source>
        <dbReference type="SAM" id="Phobius"/>
    </source>
</evidence>
<dbReference type="InterPro" id="IPR002035">
    <property type="entry name" value="VWF_A"/>
</dbReference>
<dbReference type="CDD" id="cd01467">
    <property type="entry name" value="vWA_BatA_type"/>
    <property type="match status" value="1"/>
</dbReference>
<dbReference type="SUPFAM" id="SSF53300">
    <property type="entry name" value="vWA-like"/>
    <property type="match status" value="1"/>
</dbReference>
<dbReference type="Gene3D" id="3.40.50.410">
    <property type="entry name" value="von Willebrand factor, type A domain"/>
    <property type="match status" value="1"/>
</dbReference>